<dbReference type="AlphaFoldDB" id="A0AB33Z1R6"/>
<evidence type="ECO:0000256" key="3">
    <source>
        <dbReference type="ARBA" id="ARBA00022692"/>
    </source>
</evidence>
<feature type="transmembrane region" description="Helical" evidence="7">
    <location>
        <begin position="90"/>
        <end position="123"/>
    </location>
</feature>
<dbReference type="InterPro" id="IPR031312">
    <property type="entry name" value="Na/sul_symport_CS"/>
</dbReference>
<dbReference type="InterPro" id="IPR051679">
    <property type="entry name" value="DASS-Related_Transporters"/>
</dbReference>
<evidence type="ECO:0000256" key="7">
    <source>
        <dbReference type="SAM" id="Phobius"/>
    </source>
</evidence>
<dbReference type="PROSITE" id="PS51202">
    <property type="entry name" value="RCK_C"/>
    <property type="match status" value="1"/>
</dbReference>
<evidence type="ECO:0000256" key="4">
    <source>
        <dbReference type="ARBA" id="ARBA00022737"/>
    </source>
</evidence>
<feature type="transmembrane region" description="Helical" evidence="7">
    <location>
        <begin position="570"/>
        <end position="590"/>
    </location>
</feature>
<evidence type="ECO:0000256" key="6">
    <source>
        <dbReference type="ARBA" id="ARBA00023136"/>
    </source>
</evidence>
<comment type="caution">
    <text evidence="9">The sequence shown here is derived from an EMBL/GenBank/DDBJ whole genome shotgun (WGS) entry which is preliminary data.</text>
</comment>
<keyword evidence="2" id="KW-0813">Transport</keyword>
<proteinExistence type="predicted"/>
<evidence type="ECO:0000256" key="2">
    <source>
        <dbReference type="ARBA" id="ARBA00022448"/>
    </source>
</evidence>
<keyword evidence="10" id="KW-1185">Reference proteome</keyword>
<keyword evidence="3 7" id="KW-0812">Transmembrane</keyword>
<dbReference type="Pfam" id="PF03600">
    <property type="entry name" value="CitMHS"/>
    <property type="match status" value="1"/>
</dbReference>
<dbReference type="SUPFAM" id="SSF116726">
    <property type="entry name" value="TrkA C-terminal domain-like"/>
    <property type="match status" value="2"/>
</dbReference>
<dbReference type="PROSITE" id="PS01271">
    <property type="entry name" value="NA_SULFATE"/>
    <property type="match status" value="1"/>
</dbReference>
<feature type="transmembrane region" description="Helical" evidence="7">
    <location>
        <begin position="7"/>
        <end position="22"/>
    </location>
</feature>
<comment type="subcellular location">
    <subcellularLocation>
        <location evidence="1">Membrane</location>
        <topology evidence="1">Multi-pass membrane protein</topology>
    </subcellularLocation>
</comment>
<dbReference type="CDD" id="cd01115">
    <property type="entry name" value="SLC13_permease"/>
    <property type="match status" value="1"/>
</dbReference>
<evidence type="ECO:0000313" key="9">
    <source>
        <dbReference type="EMBL" id="EPD13334.1"/>
    </source>
</evidence>
<dbReference type="Gene3D" id="3.30.70.1450">
    <property type="entry name" value="Regulator of K+ conductance, C-terminal domain"/>
    <property type="match status" value="2"/>
</dbReference>
<dbReference type="RefSeq" id="WP_016390439.1">
    <property type="nucleotide sequence ID" value="NZ_JBLWZB010000007.1"/>
</dbReference>
<gene>
    <name evidence="9" type="ORF">L196_06815</name>
</gene>
<name>A0AB33Z1R6_9GAMM</name>
<dbReference type="PANTHER" id="PTHR43652:SF2">
    <property type="entry name" value="BASIC AMINO ACID ANTIPORTER YFCC-RELATED"/>
    <property type="match status" value="1"/>
</dbReference>
<dbReference type="PANTHER" id="PTHR43652">
    <property type="entry name" value="BASIC AMINO ACID ANTIPORTER YFCC-RELATED"/>
    <property type="match status" value="1"/>
</dbReference>
<dbReference type="InterPro" id="IPR006037">
    <property type="entry name" value="RCK_C"/>
</dbReference>
<keyword evidence="5 7" id="KW-1133">Transmembrane helix</keyword>
<dbReference type="EMBL" id="ASHL01000004">
    <property type="protein sequence ID" value="EPD13334.1"/>
    <property type="molecule type" value="Genomic_DNA"/>
</dbReference>
<evidence type="ECO:0000313" key="10">
    <source>
        <dbReference type="Proteomes" id="UP000015462"/>
    </source>
</evidence>
<dbReference type="GO" id="GO:0008324">
    <property type="term" value="F:monoatomic cation transmembrane transporter activity"/>
    <property type="evidence" value="ECO:0007669"/>
    <property type="project" value="InterPro"/>
</dbReference>
<evidence type="ECO:0000256" key="1">
    <source>
        <dbReference type="ARBA" id="ARBA00004141"/>
    </source>
</evidence>
<feature type="transmembrane region" description="Helical" evidence="7">
    <location>
        <begin position="532"/>
        <end position="549"/>
    </location>
</feature>
<feature type="transmembrane region" description="Helical" evidence="7">
    <location>
        <begin position="447"/>
        <end position="465"/>
    </location>
</feature>
<feature type="transmembrane region" description="Helical" evidence="7">
    <location>
        <begin position="28"/>
        <end position="44"/>
    </location>
</feature>
<feature type="domain" description="RCK C-terminal" evidence="8">
    <location>
        <begin position="208"/>
        <end position="293"/>
    </location>
</feature>
<feature type="transmembrane region" description="Helical" evidence="7">
    <location>
        <begin position="508"/>
        <end position="526"/>
    </location>
</feature>
<dbReference type="InterPro" id="IPR036721">
    <property type="entry name" value="RCK_C_sf"/>
</dbReference>
<evidence type="ECO:0000256" key="5">
    <source>
        <dbReference type="ARBA" id="ARBA00022989"/>
    </source>
</evidence>
<feature type="transmembrane region" description="Helical" evidence="7">
    <location>
        <begin position="400"/>
        <end position="416"/>
    </location>
</feature>
<feature type="transmembrane region" description="Helical" evidence="7">
    <location>
        <begin position="135"/>
        <end position="160"/>
    </location>
</feature>
<dbReference type="Proteomes" id="UP000015462">
    <property type="component" value="Unassembled WGS sequence"/>
</dbReference>
<feature type="transmembrane region" description="Helical" evidence="7">
    <location>
        <begin position="180"/>
        <end position="200"/>
    </location>
</feature>
<dbReference type="GO" id="GO:0006813">
    <property type="term" value="P:potassium ion transport"/>
    <property type="evidence" value="ECO:0007669"/>
    <property type="project" value="InterPro"/>
</dbReference>
<dbReference type="GO" id="GO:0005886">
    <property type="term" value="C:plasma membrane"/>
    <property type="evidence" value="ECO:0007669"/>
    <property type="project" value="TreeGrafter"/>
</dbReference>
<organism evidence="9 10">
    <name type="scientific">Cycloclasticus pugetii</name>
    <dbReference type="NCBI Taxonomy" id="34068"/>
    <lineage>
        <taxon>Bacteria</taxon>
        <taxon>Pseudomonadati</taxon>
        <taxon>Pseudomonadota</taxon>
        <taxon>Gammaproteobacteria</taxon>
        <taxon>Thiotrichales</taxon>
        <taxon>Piscirickettsiaceae</taxon>
        <taxon>Cycloclasticus</taxon>
    </lineage>
</organism>
<feature type="transmembrane region" description="Helical" evidence="7">
    <location>
        <begin position="51"/>
        <end position="70"/>
    </location>
</feature>
<dbReference type="InterPro" id="IPR004680">
    <property type="entry name" value="Cit_transptr-like_dom"/>
</dbReference>
<keyword evidence="4" id="KW-0677">Repeat</keyword>
<sequence>MNHDQSIIFAILTVTLALFAWGRWRYDIVALTAMTAVLLFGLVTPNEAFAGFGHTAVITVAAVLIISQALKNAGVVDVVASYLLPHTGNAIIHIALLTALVTFFSAFMNNVGALALLLPVAIATAKEHGRSPAMVLMPLAFGSILGGMSTMIGTPPNIIIANYRADITGTAFSMFDFSPIGSVIAVIGVTFITLIGWRLIPKKRFEENQPEKLFEVSSYLTEAKVMPESPLIGLAVNEVEDLQINDIGIVGVARGHYFALNTNPNYKLKENDILILRGDPLTLQSKFADSHLEFQTATGKTFNNLTEGDLALTECVITATSPLVGRDVSYLRRRTANSVAVIGLAQEGSVVRKRLRNNTFQAGDVLLLQYQKGLINDMLTGLNLLPLAERGIQIGQHRRVLIALAIFIGAIILGAINILPMAGAFILAILVYSIMGFLPGKDVYRDVDWPIIILLGGMIPVGRALESTGATELVASSIVSITEGLPIYMVLTLILVTTMFLSDIINNAATALVMAPISVGIANQLGVNIDPFLMAVAIGASCAFLTPIGHQSNTLVMGPGGYQFGDYWRMGLPLEIIITLISVPLILIVWPL</sequence>
<reference evidence="9 10" key="1">
    <citation type="journal article" date="2013" name="Genome Announc.">
        <title>Genome Sequence of the Pyrene- and Fluoranthene-Degrading Bacterium Cycloclasticus sp. Strain PY97M.</title>
        <authorList>
            <person name="Cui Z."/>
            <person name="Xu G."/>
            <person name="Li Q."/>
            <person name="Gao W."/>
            <person name="Zheng L."/>
        </authorList>
    </citation>
    <scope>NUCLEOTIDE SEQUENCE [LARGE SCALE GENOMIC DNA]</scope>
    <source>
        <strain evidence="9 10">PY97M</strain>
    </source>
</reference>
<keyword evidence="6 7" id="KW-0472">Membrane</keyword>
<evidence type="ECO:0000259" key="8">
    <source>
        <dbReference type="PROSITE" id="PS51202"/>
    </source>
</evidence>
<accession>A0AB33Z1R6</accession>
<protein>
    <submittedName>
        <fullName evidence="9">TrkA-like protein</fullName>
    </submittedName>
</protein>